<proteinExistence type="predicted"/>
<sequence length="305" mass="31303">MTDVDRQTQLAREHRERQEARDKRSGAPKRNIIIGGTVGAVVVVGGIVAASTLMGGGDGAKNPAASASASASPGGSAPPSAAVAVPTAPGQSSAVTCTYRKDDSGSPAKKVGTPPAKPDMKAKTMTITTNQGAIVIELATAQAPCTVNSFEFLAKKNFFDNTRCHRLATVELTGLAMLQCGDPFAKGDGKTANDGAGGPGYLFNDENLNGTGLGRGTVAMAANSEDANSNGSQFWISYADDNTQLASSGAAFTTVGVVKKGMDVVDKIVKGGVIVYKNDQFADVRGEGSNAPKLPVIIKDVKVER</sequence>
<keyword evidence="3" id="KW-0812">Transmembrane</keyword>
<dbReference type="Gene3D" id="2.40.100.10">
    <property type="entry name" value="Cyclophilin-like"/>
    <property type="match status" value="1"/>
</dbReference>
<gene>
    <name evidence="5" type="primary">ppiB</name>
    <name evidence="5" type="ORF">Sru01_58290</name>
</gene>
<keyword evidence="3" id="KW-0472">Membrane</keyword>
<name>A0A919V3I1_9ACTN</name>
<evidence type="ECO:0000256" key="3">
    <source>
        <dbReference type="SAM" id="Phobius"/>
    </source>
</evidence>
<keyword evidence="3" id="KW-1133">Transmembrane helix</keyword>
<dbReference type="Proteomes" id="UP000655287">
    <property type="component" value="Unassembled WGS sequence"/>
</dbReference>
<feature type="region of interest" description="Disordered" evidence="2">
    <location>
        <begin position="1"/>
        <end position="30"/>
    </location>
</feature>
<feature type="compositionally biased region" description="Basic and acidic residues" evidence="2">
    <location>
        <begin position="1"/>
        <end position="25"/>
    </location>
</feature>
<feature type="region of interest" description="Disordered" evidence="2">
    <location>
        <begin position="58"/>
        <end position="121"/>
    </location>
</feature>
<dbReference type="Pfam" id="PF00160">
    <property type="entry name" value="Pro_isomerase"/>
    <property type="match status" value="1"/>
</dbReference>
<keyword evidence="6" id="KW-1185">Reference proteome</keyword>
<dbReference type="InterPro" id="IPR002130">
    <property type="entry name" value="Cyclophilin-type_PPIase_dom"/>
</dbReference>
<feature type="compositionally biased region" description="Low complexity" evidence="2">
    <location>
        <begin position="63"/>
        <end position="90"/>
    </location>
</feature>
<accession>A0A919V3I1</accession>
<dbReference type="AlphaFoldDB" id="A0A919V3I1"/>
<evidence type="ECO:0000259" key="4">
    <source>
        <dbReference type="PROSITE" id="PS50072"/>
    </source>
</evidence>
<organism evidence="5 6">
    <name type="scientific">Sphaerisporangium rufum</name>
    <dbReference type="NCBI Taxonomy" id="1381558"/>
    <lineage>
        <taxon>Bacteria</taxon>
        <taxon>Bacillati</taxon>
        <taxon>Actinomycetota</taxon>
        <taxon>Actinomycetes</taxon>
        <taxon>Streptosporangiales</taxon>
        <taxon>Streptosporangiaceae</taxon>
        <taxon>Sphaerisporangium</taxon>
    </lineage>
</organism>
<dbReference type="GO" id="GO:0003755">
    <property type="term" value="F:peptidyl-prolyl cis-trans isomerase activity"/>
    <property type="evidence" value="ECO:0007669"/>
    <property type="project" value="InterPro"/>
</dbReference>
<evidence type="ECO:0000256" key="2">
    <source>
        <dbReference type="SAM" id="MobiDB-lite"/>
    </source>
</evidence>
<reference evidence="5" key="1">
    <citation type="submission" date="2021-01" db="EMBL/GenBank/DDBJ databases">
        <title>Whole genome shotgun sequence of Sphaerisporangium rufum NBRC 109079.</title>
        <authorList>
            <person name="Komaki H."/>
            <person name="Tamura T."/>
        </authorList>
    </citation>
    <scope>NUCLEOTIDE SEQUENCE</scope>
    <source>
        <strain evidence="5">NBRC 109079</strain>
    </source>
</reference>
<dbReference type="PANTHER" id="PTHR45625">
    <property type="entry name" value="PEPTIDYL-PROLYL CIS-TRANS ISOMERASE-RELATED"/>
    <property type="match status" value="1"/>
</dbReference>
<feature type="transmembrane region" description="Helical" evidence="3">
    <location>
        <begin position="32"/>
        <end position="54"/>
    </location>
</feature>
<dbReference type="SUPFAM" id="SSF50891">
    <property type="entry name" value="Cyclophilin-like"/>
    <property type="match status" value="1"/>
</dbReference>
<dbReference type="EMBL" id="BOOU01000081">
    <property type="protein sequence ID" value="GII80847.1"/>
    <property type="molecule type" value="Genomic_DNA"/>
</dbReference>
<dbReference type="PANTHER" id="PTHR45625:SF3">
    <property type="entry name" value="PEPTIDYL-PROLYL CIS-TRANS ISOMERASE B-RELATED"/>
    <property type="match status" value="1"/>
</dbReference>
<feature type="domain" description="PPIase cyclophilin-type" evidence="4">
    <location>
        <begin position="132"/>
        <end position="303"/>
    </location>
</feature>
<dbReference type="RefSeq" id="WP_203992178.1">
    <property type="nucleotide sequence ID" value="NZ_BOOU01000081.1"/>
</dbReference>
<evidence type="ECO:0000256" key="1">
    <source>
        <dbReference type="ARBA" id="ARBA00002388"/>
    </source>
</evidence>
<evidence type="ECO:0000313" key="6">
    <source>
        <dbReference type="Proteomes" id="UP000655287"/>
    </source>
</evidence>
<comment type="function">
    <text evidence="1">PPIases accelerate the folding of proteins. It catalyzes the cis-trans isomerization of proline imidic peptide bonds in oligopeptides.</text>
</comment>
<dbReference type="InterPro" id="IPR044666">
    <property type="entry name" value="Cyclophilin_A-like"/>
</dbReference>
<comment type="caution">
    <text evidence="5">The sequence shown here is derived from an EMBL/GenBank/DDBJ whole genome shotgun (WGS) entry which is preliminary data.</text>
</comment>
<protein>
    <submittedName>
        <fullName evidence="5">Peptidylprolyl isomerase</fullName>
    </submittedName>
</protein>
<evidence type="ECO:0000313" key="5">
    <source>
        <dbReference type="EMBL" id="GII80847.1"/>
    </source>
</evidence>
<dbReference type="InterPro" id="IPR029000">
    <property type="entry name" value="Cyclophilin-like_dom_sf"/>
</dbReference>
<keyword evidence="5" id="KW-0413">Isomerase</keyword>
<dbReference type="PROSITE" id="PS50072">
    <property type="entry name" value="CSA_PPIASE_2"/>
    <property type="match status" value="1"/>
</dbReference>